<feature type="transmembrane region" description="Helical" evidence="10">
    <location>
        <begin position="50"/>
        <end position="73"/>
    </location>
</feature>
<dbReference type="Proteomes" id="UP000177747">
    <property type="component" value="Unassembled WGS sequence"/>
</dbReference>
<evidence type="ECO:0000256" key="2">
    <source>
        <dbReference type="ARBA" id="ARBA00004236"/>
    </source>
</evidence>
<evidence type="ECO:0000256" key="9">
    <source>
        <dbReference type="ARBA" id="ARBA00023316"/>
    </source>
</evidence>
<evidence type="ECO:0000259" key="12">
    <source>
        <dbReference type="Pfam" id="PF03717"/>
    </source>
</evidence>
<dbReference type="SUPFAM" id="SSF56601">
    <property type="entry name" value="beta-lactamase/transpeptidase-like"/>
    <property type="match status" value="1"/>
</dbReference>
<dbReference type="InterPro" id="IPR050515">
    <property type="entry name" value="Beta-lactam/transpept"/>
</dbReference>
<evidence type="ECO:0000259" key="11">
    <source>
        <dbReference type="Pfam" id="PF00905"/>
    </source>
</evidence>
<evidence type="ECO:0000256" key="5">
    <source>
        <dbReference type="ARBA" id="ARBA00022960"/>
    </source>
</evidence>
<evidence type="ECO:0000313" key="13">
    <source>
        <dbReference type="EMBL" id="OGE05982.1"/>
    </source>
</evidence>
<keyword evidence="3" id="KW-1003">Cell membrane</keyword>
<gene>
    <name evidence="13" type="ORF">A2W70_05780</name>
</gene>
<accession>A0A1F5HPH2</accession>
<evidence type="ECO:0008006" key="15">
    <source>
        <dbReference type="Google" id="ProtNLM"/>
    </source>
</evidence>
<dbReference type="Pfam" id="PF00905">
    <property type="entry name" value="Transpeptidase"/>
    <property type="match status" value="1"/>
</dbReference>
<dbReference type="GO" id="GO:0071972">
    <property type="term" value="F:peptidoglycan L,D-transpeptidase activity"/>
    <property type="evidence" value="ECO:0007669"/>
    <property type="project" value="TreeGrafter"/>
</dbReference>
<dbReference type="InterPro" id="IPR005311">
    <property type="entry name" value="PBP_dimer"/>
</dbReference>
<evidence type="ECO:0000256" key="6">
    <source>
        <dbReference type="ARBA" id="ARBA00022984"/>
    </source>
</evidence>
<dbReference type="PANTHER" id="PTHR30627">
    <property type="entry name" value="PEPTIDOGLYCAN D,D-TRANSPEPTIDASE"/>
    <property type="match status" value="1"/>
</dbReference>
<dbReference type="EMBL" id="MFBU01000025">
    <property type="protein sequence ID" value="OGE05982.1"/>
    <property type="molecule type" value="Genomic_DNA"/>
</dbReference>
<dbReference type="PANTHER" id="PTHR30627:SF2">
    <property type="entry name" value="PEPTIDOGLYCAN D,D-TRANSPEPTIDASE MRDA"/>
    <property type="match status" value="1"/>
</dbReference>
<keyword evidence="5" id="KW-0133">Cell shape</keyword>
<dbReference type="GO" id="GO:0009252">
    <property type="term" value="P:peptidoglycan biosynthetic process"/>
    <property type="evidence" value="ECO:0007669"/>
    <property type="project" value="UniProtKB-KW"/>
</dbReference>
<dbReference type="InterPro" id="IPR001460">
    <property type="entry name" value="PCN-bd_Tpept"/>
</dbReference>
<dbReference type="Gene3D" id="3.40.710.10">
    <property type="entry name" value="DD-peptidase/beta-lactamase superfamily"/>
    <property type="match status" value="1"/>
</dbReference>
<keyword evidence="6" id="KW-0573">Peptidoglycan synthesis</keyword>
<keyword evidence="7 10" id="KW-1133">Transmembrane helix</keyword>
<dbReference type="Gene3D" id="3.90.1310.10">
    <property type="entry name" value="Penicillin-binding protein 2a (Domain 2)"/>
    <property type="match status" value="1"/>
</dbReference>
<dbReference type="GO" id="GO:0008360">
    <property type="term" value="P:regulation of cell shape"/>
    <property type="evidence" value="ECO:0007669"/>
    <property type="project" value="UniProtKB-KW"/>
</dbReference>
<evidence type="ECO:0000256" key="1">
    <source>
        <dbReference type="ARBA" id="ARBA00004167"/>
    </source>
</evidence>
<organism evidence="13 14">
    <name type="scientific">Candidatus Curtissbacteria bacterium RIFCSPLOWO2_02_41_11</name>
    <dbReference type="NCBI Taxonomy" id="1797731"/>
    <lineage>
        <taxon>Bacteria</taxon>
        <taxon>Candidatus Curtissiibacteriota</taxon>
    </lineage>
</organism>
<protein>
    <recommendedName>
        <fullName evidence="15">Penicillin-binding protein 2</fullName>
    </recommendedName>
</protein>
<evidence type="ECO:0000313" key="14">
    <source>
        <dbReference type="Proteomes" id="UP000177747"/>
    </source>
</evidence>
<dbReference type="GO" id="GO:0008658">
    <property type="term" value="F:penicillin binding"/>
    <property type="evidence" value="ECO:0007669"/>
    <property type="project" value="InterPro"/>
</dbReference>
<evidence type="ECO:0000256" key="4">
    <source>
        <dbReference type="ARBA" id="ARBA00022692"/>
    </source>
</evidence>
<dbReference type="InterPro" id="IPR012338">
    <property type="entry name" value="Beta-lactam/transpept-like"/>
</dbReference>
<feature type="domain" description="Penicillin-binding protein transpeptidase" evidence="11">
    <location>
        <begin position="265"/>
        <end position="578"/>
    </location>
</feature>
<feature type="domain" description="Penicillin-binding protein dimerisation" evidence="12">
    <location>
        <begin position="150"/>
        <end position="222"/>
    </location>
</feature>
<dbReference type="Pfam" id="PF03717">
    <property type="entry name" value="PBP_dimer"/>
    <property type="match status" value="1"/>
</dbReference>
<evidence type="ECO:0000256" key="7">
    <source>
        <dbReference type="ARBA" id="ARBA00022989"/>
    </source>
</evidence>
<name>A0A1F5HPH2_9BACT</name>
<evidence type="ECO:0000256" key="10">
    <source>
        <dbReference type="SAM" id="Phobius"/>
    </source>
</evidence>
<evidence type="ECO:0000256" key="8">
    <source>
        <dbReference type="ARBA" id="ARBA00023136"/>
    </source>
</evidence>
<comment type="caution">
    <text evidence="13">The sequence shown here is derived from an EMBL/GenBank/DDBJ whole genome shotgun (WGS) entry which is preliminary data.</text>
</comment>
<comment type="subcellular location">
    <subcellularLocation>
        <location evidence="2">Cell membrane</location>
    </subcellularLocation>
    <subcellularLocation>
        <location evidence="1">Membrane</location>
        <topology evidence="1">Single-pass membrane protein</topology>
    </subcellularLocation>
</comment>
<sequence>MSKIRQKDFKIFGFSDNIFYEKIGKKWFSGGKVLEQSFGHFAEISPLKLFIFYPLVVLILFILLGRLFMLTIVNGEKNRQIAESNRIRLVEIPAERGKIFDRRGRILADSRTVYFLKKGLQKTEMSQETAKELEASGLAGENFEGELGQILPEVERSYPNGEITAHILGYVSPVESQDLQNGRRLSGQNKVGRLGTEATYDDFLQGKNGQKIIEVDAIGKKVSILQKQDQVAGRDIHLTIDLNLQKVVFEVLKKHATKAGSSRAAAIVEDPKSGEVLALVSYPSFDPANVSDFLQDKNKPLFNRAVLGTYPPGSIFKIVTALAALDSGKITGESEIEDVGEFYIGDTRFVNWFYLTHGGRDGVLKINRAIARSNDIFFYKLAEKLGLNPLRKMAMKLGFGQKTGIDLPDESLGLVPDEVWKKSAFSQPWYTGDTLHFGIGQGFALSTPIQISSLISYIASGKLAKPYLVSKIDGGAGEAIDIASKIRGENLVSRENLNIVREGMRQACETGGTGWPFFNAPYKVGCKTGTAEKALGNPHAWFGAFYPFENPQISITVIIEEGGEGSSIAGPAAREILDWWISARIHPN</sequence>
<dbReference type="InterPro" id="IPR036138">
    <property type="entry name" value="PBP_dimer_sf"/>
</dbReference>
<dbReference type="AlphaFoldDB" id="A0A1F5HPH2"/>
<keyword evidence="4 10" id="KW-0812">Transmembrane</keyword>
<dbReference type="SUPFAM" id="SSF56519">
    <property type="entry name" value="Penicillin binding protein dimerisation domain"/>
    <property type="match status" value="1"/>
</dbReference>
<keyword evidence="8 10" id="KW-0472">Membrane</keyword>
<reference evidence="13 14" key="1">
    <citation type="journal article" date="2016" name="Nat. Commun.">
        <title>Thousands of microbial genomes shed light on interconnected biogeochemical processes in an aquifer system.</title>
        <authorList>
            <person name="Anantharaman K."/>
            <person name="Brown C.T."/>
            <person name="Hug L.A."/>
            <person name="Sharon I."/>
            <person name="Castelle C.J."/>
            <person name="Probst A.J."/>
            <person name="Thomas B.C."/>
            <person name="Singh A."/>
            <person name="Wilkins M.J."/>
            <person name="Karaoz U."/>
            <person name="Brodie E.L."/>
            <person name="Williams K.H."/>
            <person name="Hubbard S.S."/>
            <person name="Banfield J.F."/>
        </authorList>
    </citation>
    <scope>NUCLEOTIDE SEQUENCE [LARGE SCALE GENOMIC DNA]</scope>
</reference>
<evidence type="ECO:0000256" key="3">
    <source>
        <dbReference type="ARBA" id="ARBA00022475"/>
    </source>
</evidence>
<keyword evidence="9" id="KW-0961">Cell wall biogenesis/degradation</keyword>
<proteinExistence type="predicted"/>
<dbReference type="STRING" id="1797731.A2W70_05780"/>
<dbReference type="GO" id="GO:0005886">
    <property type="term" value="C:plasma membrane"/>
    <property type="evidence" value="ECO:0007669"/>
    <property type="project" value="UniProtKB-SubCell"/>
</dbReference>
<dbReference type="GO" id="GO:0071555">
    <property type="term" value="P:cell wall organization"/>
    <property type="evidence" value="ECO:0007669"/>
    <property type="project" value="UniProtKB-KW"/>
</dbReference>